<dbReference type="InterPro" id="IPR004358">
    <property type="entry name" value="Sig_transdc_His_kin-like_C"/>
</dbReference>
<protein>
    <submittedName>
        <fullName evidence="12">Uncharacterized protein</fullName>
    </submittedName>
</protein>
<feature type="domain" description="Protein kinase" evidence="7">
    <location>
        <begin position="829"/>
        <end position="1141"/>
    </location>
</feature>
<dbReference type="Gene3D" id="3.10.20.870">
    <property type="entry name" value="PFU (PLAA family ubiquitin binding), C-terminal domain"/>
    <property type="match status" value="1"/>
</dbReference>
<dbReference type="SUPFAM" id="SSF55874">
    <property type="entry name" value="ATPase domain of HSP90 chaperone/DNA topoisomerase II/histidine kinase"/>
    <property type="match status" value="1"/>
</dbReference>
<feature type="repeat" description="WD" evidence="5">
    <location>
        <begin position="1934"/>
        <end position="1965"/>
    </location>
</feature>
<feature type="domain" description="PUL" evidence="11">
    <location>
        <begin position="2360"/>
        <end position="2629"/>
    </location>
</feature>
<feature type="domain" description="PFU" evidence="10">
    <location>
        <begin position="2186"/>
        <end position="2280"/>
    </location>
</feature>
<evidence type="ECO:0000256" key="2">
    <source>
        <dbReference type="ARBA" id="ARBA00022553"/>
    </source>
</evidence>
<dbReference type="InterPro" id="IPR013535">
    <property type="entry name" value="PUL_dom"/>
</dbReference>
<keyword evidence="5" id="KW-0853">WD repeat</keyword>
<dbReference type="Pfam" id="PF09070">
    <property type="entry name" value="PFU"/>
    <property type="match status" value="1"/>
</dbReference>
<dbReference type="InterPro" id="IPR001680">
    <property type="entry name" value="WD40_rpt"/>
</dbReference>
<dbReference type="Gene3D" id="1.10.510.10">
    <property type="entry name" value="Transferase(Phosphotransferase) domain 1"/>
    <property type="match status" value="1"/>
</dbReference>
<dbReference type="InterPro" id="IPR028082">
    <property type="entry name" value="Peripla_BP_I"/>
</dbReference>
<comment type="caution">
    <text evidence="12">The sequence shown here is derived from an EMBL/GenBank/DDBJ whole genome shotgun (WGS) entry which is preliminary data.</text>
</comment>
<feature type="modified residue" description="4-aspartylphosphate" evidence="4">
    <location>
        <position position="1786"/>
    </location>
</feature>
<dbReference type="PANTHER" id="PTHR45339:SF1">
    <property type="entry name" value="HYBRID SIGNAL TRANSDUCTION HISTIDINE KINASE J"/>
    <property type="match status" value="1"/>
</dbReference>
<evidence type="ECO:0000256" key="1">
    <source>
        <dbReference type="ARBA" id="ARBA00004496"/>
    </source>
</evidence>
<dbReference type="InterPro" id="IPR036890">
    <property type="entry name" value="HATPase_C_sf"/>
</dbReference>
<dbReference type="InterPro" id="IPR009030">
    <property type="entry name" value="Growth_fac_rcpt_cys_sf"/>
</dbReference>
<feature type="domain" description="Response regulatory" evidence="9">
    <location>
        <begin position="1732"/>
        <end position="1855"/>
    </location>
</feature>
<organism evidence="12 13">
    <name type="scientific">Mucor flavus</name>
    <dbReference type="NCBI Taxonomy" id="439312"/>
    <lineage>
        <taxon>Eukaryota</taxon>
        <taxon>Fungi</taxon>
        <taxon>Fungi incertae sedis</taxon>
        <taxon>Mucoromycota</taxon>
        <taxon>Mucoromycotina</taxon>
        <taxon>Mucoromycetes</taxon>
        <taxon>Mucorales</taxon>
        <taxon>Mucorineae</taxon>
        <taxon>Mucoraceae</taxon>
        <taxon>Mucor</taxon>
    </lineage>
</organism>
<dbReference type="Pfam" id="PF00512">
    <property type="entry name" value="HisKA"/>
    <property type="match status" value="1"/>
</dbReference>
<dbReference type="Proteomes" id="UP001473302">
    <property type="component" value="Unassembled WGS sequence"/>
</dbReference>
<dbReference type="Pfam" id="PF08324">
    <property type="entry name" value="PUL"/>
    <property type="match status" value="1"/>
</dbReference>
<dbReference type="CDD" id="cd00200">
    <property type="entry name" value="WD40"/>
    <property type="match status" value="1"/>
</dbReference>
<keyword evidence="2 4" id="KW-0597">Phosphoprotein</keyword>
<gene>
    <name evidence="12" type="ORF">MFLAVUS_006014</name>
</gene>
<dbReference type="Pfam" id="PF00069">
    <property type="entry name" value="Pkinase"/>
    <property type="match status" value="1"/>
</dbReference>
<dbReference type="InterPro" id="IPR011006">
    <property type="entry name" value="CheY-like_superfamily"/>
</dbReference>
<dbReference type="PROSITE" id="PS51394">
    <property type="entry name" value="PFU"/>
    <property type="match status" value="1"/>
</dbReference>
<dbReference type="CDD" id="cd00082">
    <property type="entry name" value="HisKA"/>
    <property type="match status" value="1"/>
</dbReference>
<dbReference type="InterPro" id="IPR038122">
    <property type="entry name" value="PFU_sf"/>
</dbReference>
<dbReference type="Gene3D" id="2.130.10.10">
    <property type="entry name" value="YVTN repeat-like/Quinoprotein amine dehydrogenase"/>
    <property type="match status" value="1"/>
</dbReference>
<dbReference type="Pfam" id="PF00400">
    <property type="entry name" value="WD40"/>
    <property type="match status" value="5"/>
</dbReference>
<keyword evidence="6" id="KW-0472">Membrane</keyword>
<dbReference type="Gene3D" id="3.40.50.2300">
    <property type="match status" value="3"/>
</dbReference>
<dbReference type="EMBL" id="BAABUK010000013">
    <property type="protein sequence ID" value="GAA5812557.1"/>
    <property type="molecule type" value="Genomic_DNA"/>
</dbReference>
<dbReference type="PROSITE" id="PS50011">
    <property type="entry name" value="PROTEIN_KINASE_DOM"/>
    <property type="match status" value="1"/>
</dbReference>
<dbReference type="InterPro" id="IPR015155">
    <property type="entry name" value="PFU"/>
</dbReference>
<comment type="subcellular location">
    <subcellularLocation>
        <location evidence="1">Cytoplasm</location>
    </subcellularLocation>
</comment>
<dbReference type="Gene3D" id="1.25.10.10">
    <property type="entry name" value="Leucine-rich Repeat Variant"/>
    <property type="match status" value="1"/>
</dbReference>
<dbReference type="SUPFAM" id="SSF52172">
    <property type="entry name" value="CheY-like"/>
    <property type="match status" value="1"/>
</dbReference>
<evidence type="ECO:0000259" key="7">
    <source>
        <dbReference type="PROSITE" id="PS50011"/>
    </source>
</evidence>
<dbReference type="InterPro" id="IPR003661">
    <property type="entry name" value="HisK_dim/P_dom"/>
</dbReference>
<evidence type="ECO:0000256" key="4">
    <source>
        <dbReference type="PROSITE-ProRule" id="PRU00169"/>
    </source>
</evidence>
<dbReference type="PROSITE" id="PS50294">
    <property type="entry name" value="WD_REPEATS_REGION"/>
    <property type="match status" value="2"/>
</dbReference>
<keyword evidence="6" id="KW-1133">Transmembrane helix</keyword>
<evidence type="ECO:0000259" key="11">
    <source>
        <dbReference type="PROSITE" id="PS51396"/>
    </source>
</evidence>
<dbReference type="SMART" id="SM01411">
    <property type="entry name" value="Ephrin_rec_like"/>
    <property type="match status" value="1"/>
</dbReference>
<feature type="transmembrane region" description="Helical" evidence="6">
    <location>
        <begin position="556"/>
        <end position="574"/>
    </location>
</feature>
<reference evidence="12 13" key="1">
    <citation type="submission" date="2024-04" db="EMBL/GenBank/DDBJ databases">
        <title>genome sequences of Mucor flavus KT1a and Helicostylum pulchrum KT1b strains isolated from the surface of a dry-aged beef.</title>
        <authorList>
            <person name="Toyotome T."/>
            <person name="Hosono M."/>
            <person name="Torimaru M."/>
            <person name="Fukuda K."/>
            <person name="Mikami N."/>
        </authorList>
    </citation>
    <scope>NUCLEOTIDE SEQUENCE [LARGE SCALE GENOMIC DNA]</scope>
    <source>
        <strain evidence="12 13">KT1a</strain>
    </source>
</reference>
<dbReference type="SUPFAM" id="SSF47384">
    <property type="entry name" value="Homodimeric domain of signal transducing histidine kinase"/>
    <property type="match status" value="1"/>
</dbReference>
<dbReference type="InterPro" id="IPR011989">
    <property type="entry name" value="ARM-like"/>
</dbReference>
<dbReference type="InterPro" id="IPR015943">
    <property type="entry name" value="WD40/YVTN_repeat-like_dom_sf"/>
</dbReference>
<dbReference type="InterPro" id="IPR005467">
    <property type="entry name" value="His_kinase_dom"/>
</dbReference>
<dbReference type="Gene3D" id="1.10.287.130">
    <property type="match status" value="1"/>
</dbReference>
<dbReference type="PROSITE" id="PS50109">
    <property type="entry name" value="HIS_KIN"/>
    <property type="match status" value="1"/>
</dbReference>
<keyword evidence="3" id="KW-0902">Two-component regulatory system</keyword>
<sequence>MIARRPRIAFISHDSAIATFFHNPEQGSRDAANIVDMDVEWNRYLTTTEARMAQDIRHAVDNGIDGIIASIPDSLVFEAIQYANSKRVPIIVFNSGLEYAKSLGLARVMQDDVEAGLLIGKNIENGNFSRPLVVYLSNMDNKTINIRINGIQKAMLGKKLGVLNITETLTNSTFTPVQLISDTFKNGLYDSIISLGGSICADLVSTAMLGVKQKYPDLSIASGFFDVGGNNMTELFHREENTFAVTQLPYYQTALPVFYMYLRLTTGHDIYFNRTIKTGPNLITNATLPMVLQNEQNSLMNINNKFGSIGAIVPNTRGDTYNAAMMAGVVNLAHKLNWTVINPIKEDPLDIPKTFHQDLDSFMRKQHTNNIIIQTSDLSLLDYAANRSKASPDVGVAAIGSFFERFNTTYPEMPNIGLDINELAKSVAKAVFEDGKGKPVCYSERITGLFSPFCTYFYREYQELLGNSGQPDFGQVVQSIFISSPSAMEDEFVETLNKLSIQGYTPDSFVTFSEYVFPIINNRMLKGYLSNTTALYTAGELFDQNRAFLEGRVKRLWATNMFSIGFMTLLYSLLSKVMVSFPSWEGALISAPQILQVCEPGTYHLNLTTSAYCQDSEGHTHMSIQCIQCPENTYSSEPNQAYCDACEYGTYSSVGSSTCVSCYSAPKIANNTICANYIAEQEVAHRQLYMAIFIPIGIFLFAVIIGVILWYFKRRFLKQRALGNDENWLLSFDELVKPQISEIPGDRENAFIKEKQRDIIMGANGRLLIGGSSSNPASGTVKRGSTPVAGQEQAITNADDSNRFSNGGITLTPSLPEANLIGTLTTEGEIHHKRGGSKSDGIKFQTENPRLIHALGFYRNLPVYIKQIGFKKIRVDAKVRREVSLVKDARHTNLIEFVGLILEPQRTFIVEEYCAKGSLSDVLANVDINLAWIFRFSLINDLISGMRFLHRSKFLYHGCLTSNDCMITGRWELKISNYGFNHIKNKQLDLNDPPTLVRKQSSSLNVLFDDVTPSHDQLAQVLRSPNTLLWLAPESVVATPSNVYITFPSKPADVYSVGIIINEILTREKPYTSQLQGGLRPEVIFSQICELGLRPRMQPSGQDEFTYGLNLIVSDCLQNNSSSRPSLNAIASRVEEIDPYFCGSGSVVDNMAVLLEKYGNDMENLVKKRTFYLQQRTLELEEERARTETLLKDLKLAKEVAEAAAASKQNFLANMSHEIRTPMNAVIGMSRTLMESDLPPDLYECAETIESSGNHLMALIDDILDYSKIDSGKLTLERSMLDLTYVVESAIKLISSNYLSKGLVLWYNIAPDLPIHVFGDIVRLRQILLNLLSNAFKFTQTGYVYVSVELYQYNSRTSSLRGDDEDDDCVMPYSAAEQASHSPSAKENDINPLDINQYLFSVKDTGIGIPKGKANRLFKSFSQVDASTMRNFGGTGLGLAISKKLCRIMGGDMWVESDEGKGSTFLFKVNLQNQPNSNTYSEENHLPELVKACPRPLIIAEREAVQLEWNSILKNLGIDNVTAMNLEEIYTNFKQKNMSKDSYSIIIIDMDFELPNENVEQSTTSQTVLRRLKKEYAWVQHTPTLCIVDSRLKRTRKRVSEELEANFSNSVIQHPQGFREPVPTPIDEIINPFDSLPQSSNSSTFLSTNSMNTNFTQLDSKIHFVIKKPFKNSSLISILHEILSGEQRPLRKQRLGSAGSNPHRLVHRISDRGRQASTEESEQSAAYLASIKTLVVDDNPVNLKVLSRMLTQIGISSEKANNGREAYDIILKASKTEEPFQLVFMDIWMPELNGFEAAEKIRKKAASSATQPYIIALTACVMTGDREKCMEAGMNGYLESTLTAHEQDVKAVTALSNDVIISAARDKTVRSWSRTSANTFSPDKVYLGHGHFVNALTTIKPSEAHPDGLIVSGGSDKIINVYDPNRPEEPRYTLIGHSENVCALTTTPSGHIVSGSWDTKVIVWKEFQKAYTLEGHTAAVWGVLAIEDDLILTASADKTIRLWRNGKLSHVYQGHTEAVRGLALVPGIGFVSCSNDGTLRVWTLKGECIQQLDGHTSFVYSVIVLSTGEFVSSGEDRTVRVWKDGQCIQTLQQPCISVWSVAGLPNGDIVVGGSDSVVRVFTREAKRMAVPEAQKEFDDLLANQSIPSNQLGDINKEKLCGPEALQQPGKKEGQVIMINMGATVEAHQWSGNEWQKIGEVVGSNKSKQTYEGKEYDYVFDIDVGAGPNGNIKLPYNVSQNPYDAAQEFLARHELPQSFMDQVADFIIKNADGVDLGSGYQDPFTGDNRYTPGATGIAPASNTYADPFTGSGSYRPGNVAPTVPAPSTYTDPFTGGASYRPGNAAAPARASASPASPQSTKILPIRGYLTMKQANPDAVFNKIRSLNEEIADVKLTTEEFEYLSLSISFLKNPTGASLNNDAGILAVIKMVTQWPLDKRFPALDLVRLFALYAPEELAAAIPRRDVAGFLRDAGGLSSDSNIASNETNAMLAYRGLANLFNQEAGRQLVWERRSIISDMLQVDVSGKFKGKMARLAQSTLAVNFAILLSSKQEGEIELGLTGTLVELLKDEQDDENLYRFVMAFGTLISQSGPCREVANIMDGKAEIRRIQSQKAGQERMQKATSEILQLLG</sequence>
<dbReference type="PROSITE" id="PS51396">
    <property type="entry name" value="PUL"/>
    <property type="match status" value="1"/>
</dbReference>
<dbReference type="SUPFAM" id="SSF56112">
    <property type="entry name" value="Protein kinase-like (PK-like)"/>
    <property type="match status" value="1"/>
</dbReference>
<feature type="repeat" description="WD" evidence="5">
    <location>
        <begin position="1973"/>
        <end position="2003"/>
    </location>
</feature>
<dbReference type="InterPro" id="IPR011009">
    <property type="entry name" value="Kinase-like_dom_sf"/>
</dbReference>
<dbReference type="PANTHER" id="PTHR45339">
    <property type="entry name" value="HYBRID SIGNAL TRANSDUCTION HISTIDINE KINASE J"/>
    <property type="match status" value="1"/>
</dbReference>
<evidence type="ECO:0000313" key="12">
    <source>
        <dbReference type="EMBL" id="GAA5812557.1"/>
    </source>
</evidence>
<dbReference type="PROSITE" id="PS50082">
    <property type="entry name" value="WD_REPEATS_2"/>
    <property type="match status" value="5"/>
</dbReference>
<dbReference type="CDD" id="cd16922">
    <property type="entry name" value="HATPase_EvgS-ArcB-TorS-like"/>
    <property type="match status" value="1"/>
</dbReference>
<dbReference type="SUPFAM" id="SSF53822">
    <property type="entry name" value="Periplasmic binding protein-like I"/>
    <property type="match status" value="1"/>
</dbReference>
<dbReference type="SMART" id="SM00320">
    <property type="entry name" value="WD40"/>
    <property type="match status" value="7"/>
</dbReference>
<dbReference type="InterPro" id="IPR036322">
    <property type="entry name" value="WD40_repeat_dom_sf"/>
</dbReference>
<proteinExistence type="predicted"/>
<dbReference type="SUPFAM" id="SSF50978">
    <property type="entry name" value="WD40 repeat-like"/>
    <property type="match status" value="1"/>
</dbReference>
<evidence type="ECO:0000256" key="3">
    <source>
        <dbReference type="ARBA" id="ARBA00023012"/>
    </source>
</evidence>
<feature type="repeat" description="WD" evidence="5">
    <location>
        <begin position="2012"/>
        <end position="2045"/>
    </location>
</feature>
<dbReference type="PRINTS" id="PR00344">
    <property type="entry name" value="BCTRLSENSOR"/>
</dbReference>
<dbReference type="Pfam" id="PF13407">
    <property type="entry name" value="Peripla_BP_4"/>
    <property type="match status" value="1"/>
</dbReference>
<name>A0ABP9Z0D1_9FUNG</name>
<feature type="repeat" description="WD" evidence="5">
    <location>
        <begin position="2052"/>
        <end position="2083"/>
    </location>
</feature>
<evidence type="ECO:0000259" key="8">
    <source>
        <dbReference type="PROSITE" id="PS50109"/>
    </source>
</evidence>
<dbReference type="InterPro" id="IPR001789">
    <property type="entry name" value="Sig_transdc_resp-reg_receiver"/>
</dbReference>
<dbReference type="SMART" id="SM00388">
    <property type="entry name" value="HisKA"/>
    <property type="match status" value="1"/>
</dbReference>
<keyword evidence="6" id="KW-0812">Transmembrane</keyword>
<dbReference type="InterPro" id="IPR000719">
    <property type="entry name" value="Prot_kinase_dom"/>
</dbReference>
<evidence type="ECO:0000259" key="10">
    <source>
        <dbReference type="PROSITE" id="PS51394"/>
    </source>
</evidence>
<feature type="domain" description="Histidine kinase" evidence="8">
    <location>
        <begin position="1214"/>
        <end position="1473"/>
    </location>
</feature>
<feature type="transmembrane region" description="Helical" evidence="6">
    <location>
        <begin position="688"/>
        <end position="712"/>
    </location>
</feature>
<evidence type="ECO:0000256" key="6">
    <source>
        <dbReference type="SAM" id="Phobius"/>
    </source>
</evidence>
<dbReference type="SMART" id="SM00387">
    <property type="entry name" value="HATPase_c"/>
    <property type="match status" value="1"/>
</dbReference>
<dbReference type="PROSITE" id="PS50110">
    <property type="entry name" value="RESPONSE_REGULATORY"/>
    <property type="match status" value="1"/>
</dbReference>
<keyword evidence="13" id="KW-1185">Reference proteome</keyword>
<dbReference type="SUPFAM" id="SSF57184">
    <property type="entry name" value="Growth factor receptor domain"/>
    <property type="match status" value="1"/>
</dbReference>
<dbReference type="Gene3D" id="3.30.565.10">
    <property type="entry name" value="Histidine kinase-like ATPase, C-terminal domain"/>
    <property type="match status" value="1"/>
</dbReference>
<feature type="repeat" description="WD" evidence="5">
    <location>
        <begin position="1842"/>
        <end position="1882"/>
    </location>
</feature>
<dbReference type="InterPro" id="IPR036097">
    <property type="entry name" value="HisK_dim/P_sf"/>
</dbReference>
<evidence type="ECO:0000256" key="5">
    <source>
        <dbReference type="PROSITE-ProRule" id="PRU00221"/>
    </source>
</evidence>
<dbReference type="SMART" id="SM00448">
    <property type="entry name" value="REC"/>
    <property type="match status" value="1"/>
</dbReference>
<evidence type="ECO:0000313" key="13">
    <source>
        <dbReference type="Proteomes" id="UP001473302"/>
    </source>
</evidence>
<evidence type="ECO:0000259" key="9">
    <source>
        <dbReference type="PROSITE" id="PS50110"/>
    </source>
</evidence>
<dbReference type="InterPro" id="IPR003594">
    <property type="entry name" value="HATPase_dom"/>
</dbReference>
<dbReference type="Pfam" id="PF02518">
    <property type="entry name" value="HATPase_c"/>
    <property type="match status" value="1"/>
</dbReference>
<dbReference type="Pfam" id="PF00072">
    <property type="entry name" value="Response_reg"/>
    <property type="match status" value="1"/>
</dbReference>
<accession>A0ABP9Z0D1</accession>
<dbReference type="CDD" id="cd17546">
    <property type="entry name" value="REC_hyHK_CKI1_RcsC-like"/>
    <property type="match status" value="1"/>
</dbReference>
<dbReference type="InterPro" id="IPR025997">
    <property type="entry name" value="SBP_2_dom"/>
</dbReference>